<protein>
    <submittedName>
        <fullName evidence="2">Phage holin family protein</fullName>
    </submittedName>
</protein>
<organism evidence="2 3">
    <name type="scientific">Bradyrhizobium denitrificans</name>
    <dbReference type="NCBI Taxonomy" id="2734912"/>
    <lineage>
        <taxon>Bacteria</taxon>
        <taxon>Pseudomonadati</taxon>
        <taxon>Pseudomonadota</taxon>
        <taxon>Alphaproteobacteria</taxon>
        <taxon>Hyphomicrobiales</taxon>
        <taxon>Nitrobacteraceae</taxon>
        <taxon>Bradyrhizobium</taxon>
    </lineage>
</organism>
<dbReference type="EMBL" id="JAFCLK010000013">
    <property type="protein sequence ID" value="MBR1137204.1"/>
    <property type="molecule type" value="Genomic_DNA"/>
</dbReference>
<evidence type="ECO:0000313" key="2">
    <source>
        <dbReference type="EMBL" id="MBR1137204.1"/>
    </source>
</evidence>
<reference evidence="3" key="1">
    <citation type="journal article" date="2021" name="ISME J.">
        <title>Evolutionary origin and ecological implication of a unique nif island in free-living Bradyrhizobium lineages.</title>
        <authorList>
            <person name="Tao J."/>
        </authorList>
    </citation>
    <scope>NUCLEOTIDE SEQUENCE [LARGE SCALE GENOMIC DNA]</scope>
    <source>
        <strain evidence="3">SZCCT0094</strain>
    </source>
</reference>
<comment type="caution">
    <text evidence="2">The sequence shown here is derived from an EMBL/GenBank/DDBJ whole genome shotgun (WGS) entry which is preliminary data.</text>
</comment>
<keyword evidence="1" id="KW-0472">Membrane</keyword>
<proteinExistence type="predicted"/>
<keyword evidence="1" id="KW-1133">Transmembrane helix</keyword>
<sequence>MDTENVAKHLRLLWRTDRVIADIRLRHLLVGFGLRALAALIACFGLLMFELAAYLALVQITSAVVAAAVLGTCNVVLAALLLMLAGREPAGRELELANEMHASSMDALQAEARSLQSYLSGLINHPLNSLVPLLIIPLATMIIKTLRSHDVSETEATSPSADTPPS</sequence>
<feature type="transmembrane region" description="Helical" evidence="1">
    <location>
        <begin position="34"/>
        <end position="57"/>
    </location>
</feature>
<accession>A0ABS5G7E7</accession>
<feature type="transmembrane region" description="Helical" evidence="1">
    <location>
        <begin position="63"/>
        <end position="85"/>
    </location>
</feature>
<keyword evidence="1" id="KW-0812">Transmembrane</keyword>
<evidence type="ECO:0000256" key="1">
    <source>
        <dbReference type="SAM" id="Phobius"/>
    </source>
</evidence>
<dbReference type="RefSeq" id="WP_012045663.1">
    <property type="nucleotide sequence ID" value="NZ_JABFDP010000024.1"/>
</dbReference>
<dbReference type="Proteomes" id="UP001314635">
    <property type="component" value="Unassembled WGS sequence"/>
</dbReference>
<name>A0ABS5G7E7_9BRAD</name>
<gene>
    <name evidence="2" type="ORF">JQ619_15630</name>
</gene>
<keyword evidence="3" id="KW-1185">Reference proteome</keyword>
<evidence type="ECO:0000313" key="3">
    <source>
        <dbReference type="Proteomes" id="UP001314635"/>
    </source>
</evidence>